<evidence type="ECO:0000256" key="7">
    <source>
        <dbReference type="ARBA" id="ARBA00022741"/>
    </source>
</evidence>
<dbReference type="CDD" id="cd05592">
    <property type="entry name" value="STKc_nPKC_theta_like"/>
    <property type="match status" value="1"/>
</dbReference>
<keyword evidence="11 14" id="KW-0067">ATP-binding</keyword>
<evidence type="ECO:0000313" key="19">
    <source>
        <dbReference type="RefSeq" id="XP_025835472.1"/>
    </source>
</evidence>
<evidence type="ECO:0000256" key="6">
    <source>
        <dbReference type="ARBA" id="ARBA00022737"/>
    </source>
</evidence>
<dbReference type="InterPro" id="IPR011009">
    <property type="entry name" value="Kinase-like_dom_sf"/>
</dbReference>
<evidence type="ECO:0000256" key="15">
    <source>
        <dbReference type="SAM" id="MobiDB-lite"/>
    </source>
</evidence>
<dbReference type="Pfam" id="PF00069">
    <property type="entry name" value="Pkinase"/>
    <property type="match status" value="1"/>
</dbReference>
<feature type="compositionally biased region" description="Low complexity" evidence="15">
    <location>
        <begin position="884"/>
        <end position="895"/>
    </location>
</feature>
<protein>
    <submittedName>
        <fullName evidence="19">Serine/threonine-protein kinase STE20 isoform X1</fullName>
    </submittedName>
</protein>
<dbReference type="Proteomes" id="UP000192223">
    <property type="component" value="Unplaced"/>
</dbReference>
<evidence type="ECO:0000256" key="1">
    <source>
        <dbReference type="ARBA" id="ARBA00005490"/>
    </source>
</evidence>
<dbReference type="Gene3D" id="3.30.200.20">
    <property type="entry name" value="Phosphorylase Kinase, domain 1"/>
    <property type="match status" value="1"/>
</dbReference>
<feature type="region of interest" description="Disordered" evidence="15">
    <location>
        <begin position="723"/>
        <end position="798"/>
    </location>
</feature>
<dbReference type="PROSITE" id="PS51285">
    <property type="entry name" value="AGC_KINASE_CTER"/>
    <property type="match status" value="1"/>
</dbReference>
<dbReference type="PROSITE" id="PS50011">
    <property type="entry name" value="PROTEIN_KINASE_DOM"/>
    <property type="match status" value="1"/>
</dbReference>
<feature type="compositionally biased region" description="Acidic residues" evidence="15">
    <location>
        <begin position="856"/>
        <end position="871"/>
    </location>
</feature>
<dbReference type="InterPro" id="IPR000719">
    <property type="entry name" value="Prot_kinase_dom"/>
</dbReference>
<dbReference type="InterPro" id="IPR000961">
    <property type="entry name" value="AGC-kinase_C"/>
</dbReference>
<keyword evidence="9 19" id="KW-0418">Kinase</keyword>
<feature type="domain" description="AGC-kinase C-terminal" evidence="17">
    <location>
        <begin position="1230"/>
        <end position="1299"/>
    </location>
</feature>
<keyword evidence="7 14" id="KW-0547">Nucleotide-binding</keyword>
<dbReference type="OrthoDB" id="10047816at2759"/>
<dbReference type="InterPro" id="IPR017892">
    <property type="entry name" value="Pkinase_C"/>
</dbReference>
<evidence type="ECO:0000256" key="8">
    <source>
        <dbReference type="ARBA" id="ARBA00022771"/>
    </source>
</evidence>
<feature type="compositionally biased region" description="Acidic residues" evidence="15">
    <location>
        <begin position="241"/>
        <end position="257"/>
    </location>
</feature>
<feature type="compositionally biased region" description="Basic and acidic residues" evidence="15">
    <location>
        <begin position="393"/>
        <end position="421"/>
    </location>
</feature>
<comment type="catalytic activity">
    <reaction evidence="13">
        <text>L-seryl-[protein] + ATP = O-phospho-L-seryl-[protein] + ADP + H(+)</text>
        <dbReference type="Rhea" id="RHEA:17989"/>
        <dbReference type="Rhea" id="RHEA-COMP:9863"/>
        <dbReference type="Rhea" id="RHEA-COMP:11604"/>
        <dbReference type="ChEBI" id="CHEBI:15378"/>
        <dbReference type="ChEBI" id="CHEBI:29999"/>
        <dbReference type="ChEBI" id="CHEBI:30616"/>
        <dbReference type="ChEBI" id="CHEBI:83421"/>
        <dbReference type="ChEBI" id="CHEBI:456216"/>
        <dbReference type="EC" id="2.7.11.1"/>
    </reaction>
</comment>
<organism evidence="18 19">
    <name type="scientific">Agrilus planipennis</name>
    <name type="common">Emerald ash borer</name>
    <name type="synonym">Agrilus marcopoli</name>
    <dbReference type="NCBI Taxonomy" id="224129"/>
    <lineage>
        <taxon>Eukaryota</taxon>
        <taxon>Metazoa</taxon>
        <taxon>Ecdysozoa</taxon>
        <taxon>Arthropoda</taxon>
        <taxon>Hexapoda</taxon>
        <taxon>Insecta</taxon>
        <taxon>Pterygota</taxon>
        <taxon>Neoptera</taxon>
        <taxon>Endopterygota</taxon>
        <taxon>Coleoptera</taxon>
        <taxon>Polyphaga</taxon>
        <taxon>Elateriformia</taxon>
        <taxon>Buprestoidea</taxon>
        <taxon>Buprestidae</taxon>
        <taxon>Agrilinae</taxon>
        <taxon>Agrilus</taxon>
    </lineage>
</organism>
<keyword evidence="18" id="KW-1185">Reference proteome</keyword>
<dbReference type="InterPro" id="IPR017441">
    <property type="entry name" value="Protein_kinase_ATP_BS"/>
</dbReference>
<feature type="compositionally biased region" description="Basic residues" evidence="15">
    <location>
        <begin position="831"/>
        <end position="841"/>
    </location>
</feature>
<dbReference type="KEGG" id="apln:108742471"/>
<feature type="compositionally biased region" description="Polar residues" evidence="15">
    <location>
        <begin position="140"/>
        <end position="152"/>
    </location>
</feature>
<evidence type="ECO:0000256" key="3">
    <source>
        <dbReference type="ARBA" id="ARBA00022553"/>
    </source>
</evidence>
<keyword evidence="10" id="KW-0862">Zinc</keyword>
<dbReference type="InterPro" id="IPR008271">
    <property type="entry name" value="Ser/Thr_kinase_AS"/>
</dbReference>
<keyword evidence="5" id="KW-0479">Metal-binding</keyword>
<dbReference type="PANTHER" id="PTHR24356">
    <property type="entry name" value="SERINE/THREONINE-PROTEIN KINASE"/>
    <property type="match status" value="1"/>
</dbReference>
<accession>A0A7F5RHK3</accession>
<keyword evidence="4" id="KW-0808">Transferase</keyword>
<dbReference type="CTD" id="32191"/>
<feature type="compositionally biased region" description="Polar residues" evidence="15">
    <location>
        <begin position="742"/>
        <end position="753"/>
    </location>
</feature>
<feature type="region of interest" description="Disordered" evidence="15">
    <location>
        <begin position="353"/>
        <end position="428"/>
    </location>
</feature>
<dbReference type="GeneID" id="108742471"/>
<evidence type="ECO:0000259" key="17">
    <source>
        <dbReference type="PROSITE" id="PS51285"/>
    </source>
</evidence>
<keyword evidence="2" id="KW-0723">Serine/threonine-protein kinase</keyword>
<dbReference type="FunFam" id="1.10.510.10:FF:000023">
    <property type="entry name" value="Protein kinase C"/>
    <property type="match status" value="1"/>
</dbReference>
<feature type="region of interest" description="Disordered" evidence="15">
    <location>
        <begin position="132"/>
        <end position="164"/>
    </location>
</feature>
<dbReference type="GO" id="GO:0035556">
    <property type="term" value="P:intracellular signal transduction"/>
    <property type="evidence" value="ECO:0007669"/>
    <property type="project" value="TreeGrafter"/>
</dbReference>
<feature type="domain" description="Protein kinase" evidence="16">
    <location>
        <begin position="971"/>
        <end position="1229"/>
    </location>
</feature>
<comment type="similarity">
    <text evidence="1">Belongs to the protein kinase superfamily. AGC Ser/Thr protein kinase family. PKC subfamily.</text>
</comment>
<evidence type="ECO:0000256" key="10">
    <source>
        <dbReference type="ARBA" id="ARBA00022833"/>
    </source>
</evidence>
<dbReference type="GO" id="GO:0015630">
    <property type="term" value="C:microtubule cytoskeleton"/>
    <property type="evidence" value="ECO:0007669"/>
    <property type="project" value="UniProtKB-ARBA"/>
</dbReference>
<sequence length="1299" mass="146173">MPLGYYPGVQPSYNSGVNYLSGPYANHSSLIASNFRPPSLSKPLPRLRGFSPHLATISETQMMARPLSRISSPKLVLHSSPKYKMSRPIQINTADIDVSVNKYRKFDRVNRTKPTTGTAATITTTTTTANTAATSDVKPTPQTISSVKSSNISEKEEDFAKRTPIKRNRTVVRLHTIHDDEKVKEDSGGDERSWRDNFEPNELKSEEKRTKKSAVEKLLEKHLIKESDNSKSSSASKAQKEEEEDSERSAETSEESEFVPKTFNEICKSISSDTIDEDLNPGQPPEIKRKQSRQISVEDTLKKIKRYSNEVSQENLAALDALLAAENLSDSSTFAVPSQASFERTLSVEEKLATIEEPSSTDSSASQSLVTAQTQLTALEEKPQTGAPLSDKSSSDSKSEKSSLEQDKSFTEEKSSTDSKSSKVKKKRKIVRKKTNETLVDENSNEIIINKRLNGGVVRSSSVDSTLSDVSTLVDAENFQDDIRDITLVEIEEKKINLKPIITGSAHIEETKPNLKMVVNNVEVEQKHLPRKPNQKKLRINFTVSEIENKRKSVKSTSPNDVPKTPTEDTKQVAEKKDKNINKSRLTESKTGIFQMPKAKEPVVSNILRKQHSSHMVNMLEGIQENVQSKLDEKKQKIVKKSAAKSAAETVINDETTKKDKPASIRLSKSEGSIQKKQANNKDENENEINFWDQLGTRESVYYQNRKQYILEDLAQKREPFKAAPQDTRAEEAQPEDENTEGDSQSSENQSPLNRRLISKRSLVNKANAEDPDLEVFVVPEPPPKEPTPEPEEERFIPLQSNRLSKWMHPWKKPDQLEVCTLEIYATPKDIRKRHIPKPRVPKNALPPPPPQPENDSSDTESESDDSDGSEGENQHSAGQVGASTSSNDSGFDSSAPGSPSNRRHNKGSTDNRDSPTGNAANNPAFALDVADSIPEEYYNSTTYDSYQKSGRITPPATTIPRFRKYTIDDFHFLSVLGKGSFGKVLLAELKGTEYYYAVKCLKKDVVLEDDDVECTLIERKVLALGTKHPYLCHLLCTFQTESHLFFVMEYLNGGDLMFHIQQSGRFPEPRARFYAAEIISGLKFLHSKGIVYRDLKLDNILLDFDGHVRIADFGMCKLQIFLDRMADTFCGTPDYMAPEIIKGQHYNQSVDWWSFGVLLYEMLIGQSPFSGCDEDELFWSICNEKPVLPRFLTQEANSILTLLLEKDGSKRLGNKDCPAGDIRDQPFFRQIAWDRLEVRQLEPPFKPALQHPLDTQYFDKTFTIEKAKLTPIDKNILQSMDQTQFQGFSYTNPNATDK</sequence>
<comment type="catalytic activity">
    <reaction evidence="12">
        <text>L-threonyl-[protein] + ATP = O-phospho-L-threonyl-[protein] + ADP + H(+)</text>
        <dbReference type="Rhea" id="RHEA:46608"/>
        <dbReference type="Rhea" id="RHEA-COMP:11060"/>
        <dbReference type="Rhea" id="RHEA-COMP:11605"/>
        <dbReference type="ChEBI" id="CHEBI:15378"/>
        <dbReference type="ChEBI" id="CHEBI:30013"/>
        <dbReference type="ChEBI" id="CHEBI:30616"/>
        <dbReference type="ChEBI" id="CHEBI:61977"/>
        <dbReference type="ChEBI" id="CHEBI:456216"/>
        <dbReference type="EC" id="2.7.11.1"/>
    </reaction>
</comment>
<evidence type="ECO:0000256" key="12">
    <source>
        <dbReference type="ARBA" id="ARBA00047899"/>
    </source>
</evidence>
<evidence type="ECO:0000256" key="4">
    <source>
        <dbReference type="ARBA" id="ARBA00022679"/>
    </source>
</evidence>
<dbReference type="SUPFAM" id="SSF56112">
    <property type="entry name" value="Protein kinase-like (PK-like)"/>
    <property type="match status" value="1"/>
</dbReference>
<dbReference type="PROSITE" id="PS00107">
    <property type="entry name" value="PROTEIN_KINASE_ATP"/>
    <property type="match status" value="1"/>
</dbReference>
<dbReference type="Pfam" id="PF00433">
    <property type="entry name" value="Pkinase_C"/>
    <property type="match status" value="1"/>
</dbReference>
<dbReference type="SMART" id="SM00133">
    <property type="entry name" value="S_TK_X"/>
    <property type="match status" value="1"/>
</dbReference>
<evidence type="ECO:0000256" key="9">
    <source>
        <dbReference type="ARBA" id="ARBA00022777"/>
    </source>
</evidence>
<evidence type="ECO:0000256" key="14">
    <source>
        <dbReference type="PROSITE-ProRule" id="PRU10141"/>
    </source>
</evidence>
<evidence type="ECO:0000256" key="2">
    <source>
        <dbReference type="ARBA" id="ARBA00022527"/>
    </source>
</evidence>
<feature type="compositionally biased region" description="Basic and acidic residues" evidence="15">
    <location>
        <begin position="180"/>
        <end position="229"/>
    </location>
</feature>
<proteinExistence type="inferred from homology"/>
<feature type="binding site" evidence="14">
    <location>
        <position position="1000"/>
    </location>
    <ligand>
        <name>ATP</name>
        <dbReference type="ChEBI" id="CHEBI:30616"/>
    </ligand>
</feature>
<reference evidence="19" key="1">
    <citation type="submission" date="2025-08" db="UniProtKB">
        <authorList>
            <consortium name="RefSeq"/>
        </authorList>
    </citation>
    <scope>IDENTIFICATION</scope>
    <source>
        <tissue evidence="19">Entire body</tissue>
    </source>
</reference>
<dbReference type="GO" id="GO:0008270">
    <property type="term" value="F:zinc ion binding"/>
    <property type="evidence" value="ECO:0007669"/>
    <property type="project" value="UniProtKB-KW"/>
</dbReference>
<feature type="region of interest" description="Disordered" evidence="15">
    <location>
        <begin position="831"/>
        <end position="924"/>
    </location>
</feature>
<feature type="compositionally biased region" description="Polar residues" evidence="15">
    <location>
        <begin position="357"/>
        <end position="377"/>
    </location>
</feature>
<dbReference type="GO" id="GO:0004674">
    <property type="term" value="F:protein serine/threonine kinase activity"/>
    <property type="evidence" value="ECO:0007669"/>
    <property type="project" value="UniProtKB-KW"/>
</dbReference>
<feature type="region of interest" description="Disordered" evidence="15">
    <location>
        <begin position="180"/>
        <end position="295"/>
    </location>
</feature>
<evidence type="ECO:0000313" key="18">
    <source>
        <dbReference type="Proteomes" id="UP000192223"/>
    </source>
</evidence>
<dbReference type="GO" id="GO:0005524">
    <property type="term" value="F:ATP binding"/>
    <property type="evidence" value="ECO:0007669"/>
    <property type="project" value="UniProtKB-UniRule"/>
</dbReference>
<feature type="region of interest" description="Disordered" evidence="15">
    <location>
        <begin position="550"/>
        <end position="586"/>
    </location>
</feature>
<dbReference type="InParanoid" id="A0A7F5RHK3"/>
<dbReference type="FunFam" id="3.30.200.20:FF:000020">
    <property type="entry name" value="Protein kinase C, alpha"/>
    <property type="match status" value="1"/>
</dbReference>
<keyword evidence="8" id="KW-0863">Zinc-finger</keyword>
<feature type="compositionally biased region" description="Basic and acidic residues" evidence="15">
    <location>
        <begin position="566"/>
        <end position="586"/>
    </location>
</feature>
<evidence type="ECO:0000256" key="11">
    <source>
        <dbReference type="ARBA" id="ARBA00022840"/>
    </source>
</evidence>
<feature type="region of interest" description="Disordered" evidence="15">
    <location>
        <begin position="640"/>
        <end position="685"/>
    </location>
</feature>
<gene>
    <name evidence="19" type="primary">LOC108742471</name>
</gene>
<name>A0A7F5RHK3_AGRPL</name>
<dbReference type="RefSeq" id="XP_025835472.1">
    <property type="nucleotide sequence ID" value="XM_025979687.1"/>
</dbReference>
<evidence type="ECO:0000259" key="16">
    <source>
        <dbReference type="PROSITE" id="PS50011"/>
    </source>
</evidence>
<dbReference type="PANTHER" id="PTHR24356:SF347">
    <property type="entry name" value="PROTEIN KINASE C DELTA TYPE HOMOLOG-RELATED"/>
    <property type="match status" value="1"/>
</dbReference>
<dbReference type="PROSITE" id="PS00108">
    <property type="entry name" value="PROTEIN_KINASE_ST"/>
    <property type="match status" value="1"/>
</dbReference>
<keyword evidence="6" id="KW-0677">Repeat</keyword>
<dbReference type="Gene3D" id="1.10.510.10">
    <property type="entry name" value="Transferase(Phosphotransferase) domain 1"/>
    <property type="match status" value="1"/>
</dbReference>
<dbReference type="InterPro" id="IPR050236">
    <property type="entry name" value="Ser_Thr_kinase_AGC"/>
</dbReference>
<dbReference type="SMART" id="SM00220">
    <property type="entry name" value="S_TKc"/>
    <property type="match status" value="1"/>
</dbReference>
<evidence type="ECO:0000256" key="13">
    <source>
        <dbReference type="ARBA" id="ARBA00048679"/>
    </source>
</evidence>
<evidence type="ECO:0000256" key="5">
    <source>
        <dbReference type="ARBA" id="ARBA00022723"/>
    </source>
</evidence>
<keyword evidence="3" id="KW-0597">Phosphoprotein</keyword>